<evidence type="ECO:0000313" key="1">
    <source>
        <dbReference type="EMBL" id="CAE15688.1"/>
    </source>
</evidence>
<sequence length="95" mass="10641">MSNDDGIIVFATIPPVRVTYACCLSTVRHRWCLTPRVARCLIRLESDITELDGRHLTLASFDSLCGISPPNVGRHKKLNEQLCQLNADSMPTLKF</sequence>
<proteinExistence type="predicted"/>
<accession>Q7N1Z7</accession>
<gene>
    <name evidence="1" type="ordered locus">plu3314</name>
</gene>
<dbReference type="EMBL" id="BX571870">
    <property type="protein sequence ID" value="CAE15688.1"/>
    <property type="molecule type" value="Genomic_DNA"/>
</dbReference>
<protein>
    <submittedName>
        <fullName evidence="1">Photorhabdus luminescens subsp. laumondii TTO1 complete genome segment 12/17</fullName>
    </submittedName>
</protein>
<dbReference type="AlphaFoldDB" id="Q7N1Z7"/>
<name>Q7N1Z7_PHOLL</name>
<keyword evidence="2" id="KW-1185">Reference proteome</keyword>
<dbReference type="HOGENOM" id="CLU_2370369_0_0_6"/>
<organism evidence="1 2">
    <name type="scientific">Photorhabdus laumondii subsp. laumondii (strain DSM 15139 / CIP 105565 / TT01)</name>
    <name type="common">Photorhabdus luminescens subsp. laumondii</name>
    <dbReference type="NCBI Taxonomy" id="243265"/>
    <lineage>
        <taxon>Bacteria</taxon>
        <taxon>Pseudomonadati</taxon>
        <taxon>Pseudomonadota</taxon>
        <taxon>Gammaproteobacteria</taxon>
        <taxon>Enterobacterales</taxon>
        <taxon>Morganellaceae</taxon>
        <taxon>Photorhabdus</taxon>
    </lineage>
</organism>
<dbReference type="STRING" id="243265.plu3314"/>
<dbReference type="KEGG" id="plu:plu3314"/>
<evidence type="ECO:0000313" key="2">
    <source>
        <dbReference type="Proteomes" id="UP000002514"/>
    </source>
</evidence>
<dbReference type="Proteomes" id="UP000002514">
    <property type="component" value="Chromosome"/>
</dbReference>
<reference evidence="2" key="1">
    <citation type="journal article" date="2003" name="Nat. Biotechnol.">
        <title>The genome sequence of the entomopathogenic bacterium Photorhabdus luminescens.</title>
        <authorList>
            <person name="Duchaud E."/>
            <person name="Rusniok C."/>
            <person name="Frangeul L."/>
            <person name="Buchrieser C."/>
            <person name="Givaudan A."/>
            <person name="Taourit S."/>
            <person name="Bocs S."/>
            <person name="Boursaux-Eude C."/>
            <person name="Chandler M."/>
            <person name="Charles J.-F."/>
            <person name="Dassa E."/>
            <person name="Derose R."/>
            <person name="Derzelle S."/>
            <person name="Freyssinet G."/>
            <person name="Gaudriault S."/>
            <person name="Medigue C."/>
            <person name="Lanois A."/>
            <person name="Powell K."/>
            <person name="Siguier P."/>
            <person name="Vincent R."/>
            <person name="Wingate V."/>
            <person name="Zouine M."/>
            <person name="Glaser P."/>
            <person name="Boemare N."/>
            <person name="Danchin A."/>
            <person name="Kunst F."/>
        </authorList>
    </citation>
    <scope>NUCLEOTIDE SEQUENCE [LARGE SCALE GENOMIC DNA]</scope>
    <source>
        <strain evidence="2">DSM 15139 / CIP 105565 / TT01</strain>
    </source>
</reference>